<evidence type="ECO:0000313" key="2">
    <source>
        <dbReference type="Proteomes" id="UP000805193"/>
    </source>
</evidence>
<proteinExistence type="predicted"/>
<dbReference type="EMBL" id="JABSTQ010010980">
    <property type="protein sequence ID" value="KAG0416186.1"/>
    <property type="molecule type" value="Genomic_DNA"/>
</dbReference>
<comment type="caution">
    <text evidence="1">The sequence shown here is derived from an EMBL/GenBank/DDBJ whole genome shotgun (WGS) entry which is preliminary data.</text>
</comment>
<evidence type="ECO:0000313" key="1">
    <source>
        <dbReference type="EMBL" id="KAG0416186.1"/>
    </source>
</evidence>
<keyword evidence="2" id="KW-1185">Reference proteome</keyword>
<accession>A0AC60P9U2</accession>
<reference evidence="1 2" key="1">
    <citation type="journal article" date="2020" name="Cell">
        <title>Large-Scale Comparative Analyses of Tick Genomes Elucidate Their Genetic Diversity and Vector Capacities.</title>
        <authorList>
            <consortium name="Tick Genome and Microbiome Consortium (TIGMIC)"/>
            <person name="Jia N."/>
            <person name="Wang J."/>
            <person name="Shi W."/>
            <person name="Du L."/>
            <person name="Sun Y."/>
            <person name="Zhan W."/>
            <person name="Jiang J.F."/>
            <person name="Wang Q."/>
            <person name="Zhang B."/>
            <person name="Ji P."/>
            <person name="Bell-Sakyi L."/>
            <person name="Cui X.M."/>
            <person name="Yuan T.T."/>
            <person name="Jiang B.G."/>
            <person name="Yang W.F."/>
            <person name="Lam T.T."/>
            <person name="Chang Q.C."/>
            <person name="Ding S.J."/>
            <person name="Wang X.J."/>
            <person name="Zhu J.G."/>
            <person name="Ruan X.D."/>
            <person name="Zhao L."/>
            <person name="Wei J.T."/>
            <person name="Ye R.Z."/>
            <person name="Que T.C."/>
            <person name="Du C.H."/>
            <person name="Zhou Y.H."/>
            <person name="Cheng J.X."/>
            <person name="Dai P.F."/>
            <person name="Guo W.B."/>
            <person name="Han X.H."/>
            <person name="Huang E.J."/>
            <person name="Li L.F."/>
            <person name="Wei W."/>
            <person name="Gao Y.C."/>
            <person name="Liu J.Z."/>
            <person name="Shao H.Z."/>
            <person name="Wang X."/>
            <person name="Wang C.C."/>
            <person name="Yang T.C."/>
            <person name="Huo Q.B."/>
            <person name="Li W."/>
            <person name="Chen H.Y."/>
            <person name="Chen S.E."/>
            <person name="Zhou L.G."/>
            <person name="Ni X.B."/>
            <person name="Tian J.H."/>
            <person name="Sheng Y."/>
            <person name="Liu T."/>
            <person name="Pan Y.S."/>
            <person name="Xia L.Y."/>
            <person name="Li J."/>
            <person name="Zhao F."/>
            <person name="Cao W.C."/>
        </authorList>
    </citation>
    <scope>NUCLEOTIDE SEQUENCE [LARGE SCALE GENOMIC DNA]</scope>
    <source>
        <strain evidence="1">Iper-2018</strain>
    </source>
</reference>
<dbReference type="Proteomes" id="UP000805193">
    <property type="component" value="Unassembled WGS sequence"/>
</dbReference>
<name>A0AC60P9U2_IXOPE</name>
<sequence>RVSERHLAASGSTTVLGWNMAYINIAEWTPEHVADWLRGLDDIIIPYVHFFLNNDIDGHHLLTLGPDDLTSLNIAKIGHQELILEAVDHLRQLHYRLITENLQSLALKLGCRARSLYNDMMRITPPNQDNVPKIATSILADVSEVLMAVKSFVSWLDRAPFEGQERYFNIRKTVLKLGIELASTAQRDHFADKPFAVIQNSCKNLADLCDMIIQECNDSLIIQPASLDVATVKKKPEEEWGMQINSSYSGIHIVGGVKFQSPSHRCGKVDVGDEIVQINYQTVVGWQLKHLVYMLQEHPTEVLLTLKKRPRHTNILGQVIVLRPYRIPLKKVTYWQDTTKTHLNILHFVIVYGTDTCSLPPPPRRVLREVEDDDSAFLPDETAAAHAAAAAVAASASVVPSIRAQVFPPRSRAAIHRRATVSGASPTVTKAPVSIQDLVAGGIPFFGGSKKKDAVSRSVSHDPGCHASGGKLALADGGVADDGEMQATEAQRRVEVVTPKARTASDSAVVPLVGRAYLQGGGALSPPLADCRGPAAAEQAKPANCAVPSAQPKVQVHEARPDAGSRSPRERRLFGPAAGKLSPMVALKVPKIEDLKKYHVHDRSSKSKSQETPNAARVEVSDECQCPELGVAECEGWLLRRKAQKAPVVRVQQPQQQPQPAWHRRWALLRGTGLFLYRTPQDQKAECLLFVPGFVVSLAPDCKSNNCAFKLCNSGATFYFASESQVDTLRWLTKLSQAVMAARGILSRQGPYLSETDEEDDLEAFLDKKDCPGVPTMLPTSNSGFTRGLPSSDNHRQSPKPMPRTIFLRSTHADKSATLSPRRMTGEPPPIAIASNASLPRNHTVSPPLNPPLSHESSPLPPSVIYQNPPYRGTDTSSVGQTDPRPDSKQRLSGVWDGDALGSRPPPARREPPNLRCKPPTGHYVNVGFKHGEKDATRDDGRLADGSGRPAAPSRPVQRRPSASKLSRSKTADSVAEATPKKETLLDREYNRVFKKSPSSSSSPDPTQSSDGSTPSPIPANAAPQLQAAAPASLLPRCATSQEIKDLYTNRRNSWRGSQQELVPLSTDLGDSVPCLRDASALDYTRAGVPAAHPDVIPSQYRRDGGTGAAEERCPDPWVPRDRGPPRSSSCSQGFDRARGPSSEKLSSSFVRAGSCVPAMQCRAEQPSPPPKSPSRFFHSPKFLKKFASSTREGISNMLRSPRLERRKMSSERDMYGSPKLSRSAGVRLLKSAAAAASSASVEAADETSPLANKSGSSSSLNSSASAGSFVTSSSSSHCYAEVFVAPGARPDTPDTPPPRTPSRPTMGVSMLRGGKRRTSSSVAGSEERSFSPCSVASSSASVPWARDDGSVFGDDAPPTSDVFHFGAATAAGASDGGSEHECSALTIHRREALEVLSPGDRPANMGQWTHPGVSDRSTRVLHSLLDYVSRGDLRV</sequence>
<gene>
    <name evidence="1" type="ORF">HPB47_006643</name>
</gene>
<organism evidence="1 2">
    <name type="scientific">Ixodes persulcatus</name>
    <name type="common">Taiga tick</name>
    <dbReference type="NCBI Taxonomy" id="34615"/>
    <lineage>
        <taxon>Eukaryota</taxon>
        <taxon>Metazoa</taxon>
        <taxon>Ecdysozoa</taxon>
        <taxon>Arthropoda</taxon>
        <taxon>Chelicerata</taxon>
        <taxon>Arachnida</taxon>
        <taxon>Acari</taxon>
        <taxon>Parasitiformes</taxon>
        <taxon>Ixodida</taxon>
        <taxon>Ixodoidea</taxon>
        <taxon>Ixodidae</taxon>
        <taxon>Ixodinae</taxon>
        <taxon>Ixodes</taxon>
    </lineage>
</organism>
<feature type="non-terminal residue" evidence="1">
    <location>
        <position position="1"/>
    </location>
</feature>
<protein>
    <submittedName>
        <fullName evidence="1">Uncharacterized protein</fullName>
    </submittedName>
</protein>